<accession>A0A0A6UG88</accession>
<feature type="transmembrane region" description="Helical" evidence="6">
    <location>
        <begin position="94"/>
        <end position="113"/>
    </location>
</feature>
<comment type="caution">
    <text evidence="7">The sequence shown here is derived from an EMBL/GenBank/DDBJ whole genome shotgun (WGS) entry which is preliminary data.</text>
</comment>
<keyword evidence="2" id="KW-1003">Cell membrane</keyword>
<dbReference type="OrthoDB" id="3296441at2"/>
<evidence type="ECO:0000256" key="4">
    <source>
        <dbReference type="ARBA" id="ARBA00022989"/>
    </source>
</evidence>
<evidence type="ECO:0000256" key="1">
    <source>
        <dbReference type="ARBA" id="ARBA00004651"/>
    </source>
</evidence>
<name>A0A0A6UG88_ACTUT</name>
<dbReference type="GO" id="GO:0005886">
    <property type="term" value="C:plasma membrane"/>
    <property type="evidence" value="ECO:0007669"/>
    <property type="project" value="UniProtKB-SubCell"/>
</dbReference>
<feature type="transmembrane region" description="Helical" evidence="6">
    <location>
        <begin position="24"/>
        <end position="44"/>
    </location>
</feature>
<keyword evidence="8" id="KW-1185">Reference proteome</keyword>
<evidence type="ECO:0000256" key="3">
    <source>
        <dbReference type="ARBA" id="ARBA00022692"/>
    </source>
</evidence>
<keyword evidence="3 6" id="KW-0812">Transmembrane</keyword>
<dbReference type="PANTHER" id="PTHR33545">
    <property type="entry name" value="UPF0750 MEMBRANE PROTEIN YITT-RELATED"/>
    <property type="match status" value="1"/>
</dbReference>
<reference evidence="7 8" key="1">
    <citation type="submission" date="2014-10" db="EMBL/GenBank/DDBJ databases">
        <title>Draft genome sequence of Actinoplanes utahensis NRRL 12052.</title>
        <authorList>
            <person name="Velasco-Bucheli B."/>
            <person name="del Cerro C."/>
            <person name="Hormigo D."/>
            <person name="Garcia J.L."/>
            <person name="Acebal C."/>
            <person name="Arroyo M."/>
            <person name="de la Mata I."/>
        </authorList>
    </citation>
    <scope>NUCLEOTIDE SEQUENCE [LARGE SCALE GENOMIC DNA]</scope>
    <source>
        <strain evidence="7 8">NRRL 12052</strain>
    </source>
</reference>
<dbReference type="Proteomes" id="UP000054537">
    <property type="component" value="Unassembled WGS sequence"/>
</dbReference>
<dbReference type="RefSeq" id="WP_043529467.1">
    <property type="nucleotide sequence ID" value="NZ_BAABKU010000010.1"/>
</dbReference>
<evidence type="ECO:0000313" key="8">
    <source>
        <dbReference type="Proteomes" id="UP000054537"/>
    </source>
</evidence>
<feature type="transmembrane region" description="Helical" evidence="6">
    <location>
        <begin position="64"/>
        <end position="82"/>
    </location>
</feature>
<keyword evidence="5 6" id="KW-0472">Membrane</keyword>
<evidence type="ECO:0000256" key="2">
    <source>
        <dbReference type="ARBA" id="ARBA00022475"/>
    </source>
</evidence>
<dbReference type="InterPro" id="IPR051461">
    <property type="entry name" value="UPF0750_membrane"/>
</dbReference>
<gene>
    <name evidence="7" type="ORF">MB27_28570</name>
</gene>
<keyword evidence="4 6" id="KW-1133">Transmembrane helix</keyword>
<protein>
    <submittedName>
        <fullName evidence="7">Membrane protein</fullName>
    </submittedName>
</protein>
<dbReference type="eggNOG" id="COG1284">
    <property type="taxonomic scope" value="Bacteria"/>
</dbReference>
<feature type="transmembrane region" description="Helical" evidence="6">
    <location>
        <begin position="183"/>
        <end position="201"/>
    </location>
</feature>
<proteinExistence type="predicted"/>
<dbReference type="AlphaFoldDB" id="A0A0A6UG88"/>
<dbReference type="Pfam" id="PF02588">
    <property type="entry name" value="YitT_membrane"/>
    <property type="match status" value="1"/>
</dbReference>
<evidence type="ECO:0000256" key="5">
    <source>
        <dbReference type="ARBA" id="ARBA00023136"/>
    </source>
</evidence>
<dbReference type="PANTHER" id="PTHR33545:SF5">
    <property type="entry name" value="UPF0750 MEMBRANE PROTEIN YITT"/>
    <property type="match status" value="1"/>
</dbReference>
<evidence type="ECO:0000313" key="7">
    <source>
        <dbReference type="EMBL" id="KHD74476.1"/>
    </source>
</evidence>
<organism evidence="7 8">
    <name type="scientific">Actinoplanes utahensis</name>
    <dbReference type="NCBI Taxonomy" id="1869"/>
    <lineage>
        <taxon>Bacteria</taxon>
        <taxon>Bacillati</taxon>
        <taxon>Actinomycetota</taxon>
        <taxon>Actinomycetes</taxon>
        <taxon>Micromonosporales</taxon>
        <taxon>Micromonosporaceae</taxon>
        <taxon>Actinoplanes</taxon>
    </lineage>
</organism>
<dbReference type="EMBL" id="JRTT01000043">
    <property type="protein sequence ID" value="KHD74476.1"/>
    <property type="molecule type" value="Genomic_DNA"/>
</dbReference>
<evidence type="ECO:0000256" key="6">
    <source>
        <dbReference type="SAM" id="Phobius"/>
    </source>
</evidence>
<dbReference type="InterPro" id="IPR003740">
    <property type="entry name" value="YitT"/>
</dbReference>
<comment type="subcellular location">
    <subcellularLocation>
        <location evidence="1">Cell membrane</location>
        <topology evidence="1">Multi-pass membrane protein</topology>
    </subcellularLocation>
</comment>
<dbReference type="STRING" id="1869.MB27_28570"/>
<sequence>MINSAVLSKPAPPPVIRHSRAEDAVGIVTGAFLASLGLFLLSSAGIATGGTAGLGLVVERAVGWPLPLVFALVNVPFVVLAIRRRGWVFTLRSAVAIGLVSAFSLLHPAMMSLGTLTPVYATVAGNLAAGIGVLIIFRHGASLGGFGVIALICQDRFGWRAGYVQMALDAVVILLSLLVLPPAAALLSAGGAVVLNMVLAMNHRPGRYAAA</sequence>